<dbReference type="EMBL" id="MN585979">
    <property type="protein sequence ID" value="QGJ88855.1"/>
    <property type="molecule type" value="Genomic_DNA"/>
</dbReference>
<dbReference type="Proteomes" id="UP000423725">
    <property type="component" value="Segment"/>
</dbReference>
<gene>
    <name evidence="1" type="primary">101</name>
    <name evidence="1" type="ORF">SEA_YECEY3_101</name>
</gene>
<organism evidence="1 2">
    <name type="scientific">Mycobacterium phage Yecey3</name>
    <dbReference type="NCBI Taxonomy" id="2656617"/>
    <lineage>
        <taxon>Viruses</taxon>
        <taxon>Duplodnaviria</taxon>
        <taxon>Heunggongvirae</taxon>
        <taxon>Uroviricota</taxon>
        <taxon>Caudoviricetes</taxon>
        <taxon>Yeceytrevirus</taxon>
        <taxon>Yeceytrevirus yecey3</taxon>
    </lineage>
</organism>
<proteinExistence type="predicted"/>
<keyword evidence="2" id="KW-1185">Reference proteome</keyword>
<dbReference type="KEGG" id="vg:64871143"/>
<evidence type="ECO:0000313" key="1">
    <source>
        <dbReference type="EMBL" id="QGJ88855.1"/>
    </source>
</evidence>
<protein>
    <submittedName>
        <fullName evidence="1">Uncharacterized protein</fullName>
    </submittedName>
</protein>
<dbReference type="RefSeq" id="YP_010061526.1">
    <property type="nucleotide sequence ID" value="NC_054783.1"/>
</dbReference>
<reference evidence="1 2" key="1">
    <citation type="submission" date="2019-10" db="EMBL/GenBank/DDBJ databases">
        <authorList>
            <person name="Curtis N."/>
            <person name="Kistler A.L."/>
            <person name="Garlena R.A."/>
            <person name="Russell D.A."/>
            <person name="Pope W.H."/>
            <person name="Jacobs-Sera D."/>
            <person name="Hatfull G.F."/>
        </authorList>
    </citation>
    <scope>NUCLEOTIDE SEQUENCE [LARGE SCALE GENOMIC DNA]</scope>
</reference>
<evidence type="ECO:0000313" key="2">
    <source>
        <dbReference type="Proteomes" id="UP000423725"/>
    </source>
</evidence>
<name>A0A649VA21_9CAUD</name>
<accession>A0A649VA21</accession>
<dbReference type="GeneID" id="64871143"/>
<sequence length="37" mass="4629">MTLRRDRSRLMDSSKERRVYIQGIGWVYCRGNSYYRR</sequence>